<keyword evidence="1" id="KW-0808">Transferase</keyword>
<dbReference type="InterPro" id="IPR029063">
    <property type="entry name" value="SAM-dependent_MTases_sf"/>
</dbReference>
<proteinExistence type="predicted"/>
<dbReference type="Pfam" id="PF13489">
    <property type="entry name" value="Methyltransf_23"/>
    <property type="match status" value="1"/>
</dbReference>
<keyword evidence="1" id="KW-0489">Methyltransferase</keyword>
<dbReference type="RefSeq" id="WP_119929431.1">
    <property type="nucleotide sequence ID" value="NZ_QZEY01000013.1"/>
</dbReference>
<dbReference type="GO" id="GO:0032259">
    <property type="term" value="P:methylation"/>
    <property type="evidence" value="ECO:0007669"/>
    <property type="project" value="UniProtKB-KW"/>
</dbReference>
<name>A0A3A4AGM4_9ACTN</name>
<dbReference type="GO" id="GO:0008168">
    <property type="term" value="F:methyltransferase activity"/>
    <property type="evidence" value="ECO:0007669"/>
    <property type="project" value="UniProtKB-KW"/>
</dbReference>
<dbReference type="Gene3D" id="3.40.50.150">
    <property type="entry name" value="Vaccinia Virus protein VP39"/>
    <property type="match status" value="1"/>
</dbReference>
<sequence>MRPIRIASGLLRRDPRYVNALRDRLRRGVAESCRVCGSSPVRLKTVTHVRKGKTFTVRVCGRCGHIGNPENFNDYTVYESIDQFPVAPRVGTEDKPGREYHMAAMACKIVGRRDQSVLVYGAGRSVDYRRIAGLAAVGRVAIGDVMRPLHEDAEFLDLTEPPGERFDVVVACEVIEHFVEPPKDFARLFEYVRDDGLVVCSTNIYDGGDLTKHDYLYIKGHTSYYTPRAIARIARDNGMYFDFRVPRSATTYAGPRKRYVLFTRSVDRLQDVAEYFGDHTYAPSEK</sequence>
<organism evidence="1 2">
    <name type="scientific">Bailinhaonella thermotolerans</name>
    <dbReference type="NCBI Taxonomy" id="1070861"/>
    <lineage>
        <taxon>Bacteria</taxon>
        <taxon>Bacillati</taxon>
        <taxon>Actinomycetota</taxon>
        <taxon>Actinomycetes</taxon>
        <taxon>Streptosporangiales</taxon>
        <taxon>Streptosporangiaceae</taxon>
        <taxon>Bailinhaonella</taxon>
    </lineage>
</organism>
<accession>A0A3A4AGM4</accession>
<comment type="caution">
    <text evidence="1">The sequence shown here is derived from an EMBL/GenBank/DDBJ whole genome shotgun (WGS) entry which is preliminary data.</text>
</comment>
<dbReference type="SUPFAM" id="SSF53335">
    <property type="entry name" value="S-adenosyl-L-methionine-dependent methyltransferases"/>
    <property type="match status" value="1"/>
</dbReference>
<dbReference type="OrthoDB" id="9791944at2"/>
<dbReference type="EMBL" id="QZEY01000013">
    <property type="protein sequence ID" value="RJL25070.1"/>
    <property type="molecule type" value="Genomic_DNA"/>
</dbReference>
<dbReference type="AlphaFoldDB" id="A0A3A4AGM4"/>
<reference evidence="1 2" key="1">
    <citation type="submission" date="2018-09" db="EMBL/GenBank/DDBJ databases">
        <title>YIM 75507 draft genome.</title>
        <authorList>
            <person name="Tang S."/>
            <person name="Feng Y."/>
        </authorList>
    </citation>
    <scope>NUCLEOTIDE SEQUENCE [LARGE SCALE GENOMIC DNA]</scope>
    <source>
        <strain evidence="1 2">YIM 75507</strain>
    </source>
</reference>
<dbReference type="Proteomes" id="UP000265768">
    <property type="component" value="Unassembled WGS sequence"/>
</dbReference>
<evidence type="ECO:0000313" key="2">
    <source>
        <dbReference type="Proteomes" id="UP000265768"/>
    </source>
</evidence>
<gene>
    <name evidence="1" type="ORF">D5H75_27345</name>
</gene>
<keyword evidence="2" id="KW-1185">Reference proteome</keyword>
<evidence type="ECO:0000313" key="1">
    <source>
        <dbReference type="EMBL" id="RJL25070.1"/>
    </source>
</evidence>
<protein>
    <submittedName>
        <fullName evidence="1">Methyltransferase domain-containing protein</fullName>
    </submittedName>
</protein>